<gene>
    <name evidence="2" type="ORF">CWATWH0005_403</name>
</gene>
<evidence type="ECO:0000313" key="2">
    <source>
        <dbReference type="EMBL" id="CCQ54339.1"/>
    </source>
</evidence>
<evidence type="ECO:0000313" key="3">
    <source>
        <dbReference type="Proteomes" id="UP000017981"/>
    </source>
</evidence>
<dbReference type="InterPro" id="IPR001387">
    <property type="entry name" value="Cro/C1-type_HTH"/>
</dbReference>
<feature type="domain" description="HTH cro/C1-type" evidence="1">
    <location>
        <begin position="9"/>
        <end position="68"/>
    </location>
</feature>
<comment type="caution">
    <text evidence="2">The sequence shown here is derived from an EMBL/GenBank/DDBJ whole genome shotgun (WGS) entry which is preliminary data.</text>
</comment>
<reference evidence="2 3" key="1">
    <citation type="submission" date="2013-01" db="EMBL/GenBank/DDBJ databases">
        <authorList>
            <person name="Bench S."/>
        </authorList>
    </citation>
    <scope>NUCLEOTIDE SEQUENCE [LARGE SCALE GENOMIC DNA]</scope>
    <source>
        <strain evidence="2 3">WH 0005</strain>
    </source>
</reference>
<proteinExistence type="predicted"/>
<sequence length="74" mass="8468">MAVKNLVGQVLKERGITRYRFWRDTGLARVTAYRLADDPFYVPGGEVWDKVCQALGCQPGELLVWIPKKIEEDT</sequence>
<protein>
    <recommendedName>
        <fullName evidence="1">HTH cro/C1-type domain-containing protein</fullName>
    </recommendedName>
</protein>
<reference evidence="2 3" key="2">
    <citation type="submission" date="2013-09" db="EMBL/GenBank/DDBJ databases">
        <title>Whole genome comparison of six Crocosphaera watsonii strains with differing phenotypes.</title>
        <authorList>
            <person name="Bench S.R."/>
            <person name="Heller P."/>
            <person name="Frank I."/>
            <person name="Arciniega M."/>
            <person name="Shilova I.N."/>
            <person name="Zehr J.P."/>
        </authorList>
    </citation>
    <scope>NUCLEOTIDE SEQUENCE [LARGE SCALE GENOMIC DNA]</scope>
    <source>
        <strain evidence="2 3">WH 0005</strain>
    </source>
</reference>
<evidence type="ECO:0000259" key="1">
    <source>
        <dbReference type="Pfam" id="PF13443"/>
    </source>
</evidence>
<name>T2IN68_CROWT</name>
<dbReference type="Proteomes" id="UP000017981">
    <property type="component" value="Unassembled WGS sequence"/>
</dbReference>
<dbReference type="AlphaFoldDB" id="T2IN68"/>
<accession>T2IN68</accession>
<organism evidence="2 3">
    <name type="scientific">Crocosphaera watsonii WH 0005</name>
    <dbReference type="NCBI Taxonomy" id="423472"/>
    <lineage>
        <taxon>Bacteria</taxon>
        <taxon>Bacillati</taxon>
        <taxon>Cyanobacteriota</taxon>
        <taxon>Cyanophyceae</taxon>
        <taxon>Oscillatoriophycideae</taxon>
        <taxon>Chroococcales</taxon>
        <taxon>Aphanothecaceae</taxon>
        <taxon>Crocosphaera</taxon>
    </lineage>
</organism>
<dbReference type="Pfam" id="PF13443">
    <property type="entry name" value="HTH_26"/>
    <property type="match status" value="1"/>
</dbReference>
<dbReference type="EMBL" id="CAQL01000140">
    <property type="protein sequence ID" value="CCQ54339.1"/>
    <property type="molecule type" value="Genomic_DNA"/>
</dbReference>